<accession>A0AA86MYJ7</accession>
<evidence type="ECO:0000313" key="2">
    <source>
        <dbReference type="Proteomes" id="UP001179121"/>
    </source>
</evidence>
<proteinExistence type="predicted"/>
<protein>
    <recommendedName>
        <fullName evidence="3">Antitoxin</fullName>
    </recommendedName>
</protein>
<dbReference type="InterPro" id="IPR009057">
    <property type="entry name" value="Homeodomain-like_sf"/>
</dbReference>
<dbReference type="Proteomes" id="UP001179121">
    <property type="component" value="Chromosome"/>
</dbReference>
<dbReference type="RefSeq" id="WP_289268346.1">
    <property type="nucleotide sequence ID" value="NZ_OX365700.1"/>
</dbReference>
<dbReference type="PANTHER" id="PTHR34849">
    <property type="entry name" value="SSL5025 PROTEIN"/>
    <property type="match status" value="1"/>
</dbReference>
<dbReference type="InterPro" id="IPR007367">
    <property type="entry name" value="DUF433"/>
</dbReference>
<dbReference type="SUPFAM" id="SSF46689">
    <property type="entry name" value="Homeodomain-like"/>
    <property type="match status" value="1"/>
</dbReference>
<evidence type="ECO:0008006" key="3">
    <source>
        <dbReference type="Google" id="ProtNLM"/>
    </source>
</evidence>
<organism evidence="1 2">
    <name type="scientific">Nitrospira tepida</name>
    <dbReference type="NCBI Taxonomy" id="2973512"/>
    <lineage>
        <taxon>Bacteria</taxon>
        <taxon>Pseudomonadati</taxon>
        <taxon>Nitrospirota</taxon>
        <taxon>Nitrospiria</taxon>
        <taxon>Nitrospirales</taxon>
        <taxon>Nitrospiraceae</taxon>
        <taxon>Nitrospira</taxon>
    </lineage>
</organism>
<dbReference type="EMBL" id="OX365700">
    <property type="protein sequence ID" value="CAI4031427.1"/>
    <property type="molecule type" value="Genomic_DNA"/>
</dbReference>
<name>A0AA86MYJ7_9BACT</name>
<dbReference type="Pfam" id="PF04255">
    <property type="entry name" value="DUF433"/>
    <property type="match status" value="1"/>
</dbReference>
<dbReference type="PANTHER" id="PTHR34849:SF3">
    <property type="entry name" value="SSR2962 PROTEIN"/>
    <property type="match status" value="1"/>
</dbReference>
<dbReference type="Gene3D" id="1.10.10.10">
    <property type="entry name" value="Winged helix-like DNA-binding domain superfamily/Winged helix DNA-binding domain"/>
    <property type="match status" value="1"/>
</dbReference>
<dbReference type="KEGG" id="nti:DNFV4_01850"/>
<keyword evidence="2" id="KW-1185">Reference proteome</keyword>
<dbReference type="AlphaFoldDB" id="A0AA86MYJ7"/>
<evidence type="ECO:0000313" key="1">
    <source>
        <dbReference type="EMBL" id="CAI4031427.1"/>
    </source>
</evidence>
<reference evidence="1" key="1">
    <citation type="submission" date="2022-10" db="EMBL/GenBank/DDBJ databases">
        <authorList>
            <person name="Koch H."/>
        </authorList>
    </citation>
    <scope>NUCLEOTIDE SEQUENCE</scope>
    <source>
        <strain evidence="1">DNF</strain>
    </source>
</reference>
<dbReference type="InterPro" id="IPR036388">
    <property type="entry name" value="WH-like_DNA-bd_sf"/>
</dbReference>
<sequence>MATVNWRDHIVCDPQVLGGKPVLKGTRLAVEFVLDLLAAGWDRAEIRENYPNLTEERVRAVLAYAAETFREERFYLLPPAGRPA</sequence>
<gene>
    <name evidence="1" type="ORF">DNFV4_01850</name>
</gene>